<accession>A0ACB6ZHP6</accession>
<evidence type="ECO:0000313" key="2">
    <source>
        <dbReference type="Proteomes" id="UP000886501"/>
    </source>
</evidence>
<proteinExistence type="predicted"/>
<keyword evidence="2" id="KW-1185">Reference proteome</keyword>
<organism evidence="1 2">
    <name type="scientific">Thelephora ganbajun</name>
    <name type="common">Ganba fungus</name>
    <dbReference type="NCBI Taxonomy" id="370292"/>
    <lineage>
        <taxon>Eukaryota</taxon>
        <taxon>Fungi</taxon>
        <taxon>Dikarya</taxon>
        <taxon>Basidiomycota</taxon>
        <taxon>Agaricomycotina</taxon>
        <taxon>Agaricomycetes</taxon>
        <taxon>Thelephorales</taxon>
        <taxon>Thelephoraceae</taxon>
        <taxon>Thelephora</taxon>
    </lineage>
</organism>
<comment type="caution">
    <text evidence="1">The sequence shown here is derived from an EMBL/GenBank/DDBJ whole genome shotgun (WGS) entry which is preliminary data.</text>
</comment>
<dbReference type="Proteomes" id="UP000886501">
    <property type="component" value="Unassembled WGS sequence"/>
</dbReference>
<dbReference type="EMBL" id="MU118004">
    <property type="protein sequence ID" value="KAF9649029.1"/>
    <property type="molecule type" value="Genomic_DNA"/>
</dbReference>
<reference evidence="1" key="1">
    <citation type="submission" date="2019-10" db="EMBL/GenBank/DDBJ databases">
        <authorList>
            <consortium name="DOE Joint Genome Institute"/>
            <person name="Kuo A."/>
            <person name="Miyauchi S."/>
            <person name="Kiss E."/>
            <person name="Drula E."/>
            <person name="Kohler A."/>
            <person name="Sanchez-Garcia M."/>
            <person name="Andreopoulos B."/>
            <person name="Barry K.W."/>
            <person name="Bonito G."/>
            <person name="Buee M."/>
            <person name="Carver A."/>
            <person name="Chen C."/>
            <person name="Cichocki N."/>
            <person name="Clum A."/>
            <person name="Culley D."/>
            <person name="Crous P.W."/>
            <person name="Fauchery L."/>
            <person name="Girlanda M."/>
            <person name="Hayes R."/>
            <person name="Keri Z."/>
            <person name="Labutti K."/>
            <person name="Lipzen A."/>
            <person name="Lombard V."/>
            <person name="Magnuson J."/>
            <person name="Maillard F."/>
            <person name="Morin E."/>
            <person name="Murat C."/>
            <person name="Nolan M."/>
            <person name="Ohm R."/>
            <person name="Pangilinan J."/>
            <person name="Pereira M."/>
            <person name="Perotto S."/>
            <person name="Peter M."/>
            <person name="Riley R."/>
            <person name="Sitrit Y."/>
            <person name="Stielow B."/>
            <person name="Szollosi G."/>
            <person name="Zifcakova L."/>
            <person name="Stursova M."/>
            <person name="Spatafora J.W."/>
            <person name="Tedersoo L."/>
            <person name="Vaario L.-M."/>
            <person name="Yamada A."/>
            <person name="Yan M."/>
            <person name="Wang P."/>
            <person name="Xu J."/>
            <person name="Bruns T."/>
            <person name="Baldrian P."/>
            <person name="Vilgalys R."/>
            <person name="Henrissat B."/>
            <person name="Grigoriev I.V."/>
            <person name="Hibbett D."/>
            <person name="Nagy L.G."/>
            <person name="Martin F.M."/>
        </authorList>
    </citation>
    <scope>NUCLEOTIDE SEQUENCE</scope>
    <source>
        <strain evidence="1">P2</strain>
    </source>
</reference>
<sequence>MKREETLEDGIGWACGNRCGRNRQQSIASGEAEVEAGMPWRGRLTMLGPSVERVQTQGQNIQGRRASSASGRAVTFADRPNDFPAHPHWSSGRAELDAKTAGPGTQAYSPGNHCACPTARNFRFVYVSDSSQYSRRKTQSKETNNEGVQRFSHSQPIYSLVVFSGCGSPNAHGASSSCYTSYNHIPTKIRINNERHRDKHPLHELVSLQTVLDPILGQNIQDRLRYLFAFGSLI</sequence>
<protein>
    <submittedName>
        <fullName evidence="1">Uncharacterized protein</fullName>
    </submittedName>
</protein>
<name>A0ACB6ZHP6_THEGA</name>
<gene>
    <name evidence="1" type="ORF">BDM02DRAFT_2007008</name>
</gene>
<reference evidence="1" key="2">
    <citation type="journal article" date="2020" name="Nat. Commun.">
        <title>Large-scale genome sequencing of mycorrhizal fungi provides insights into the early evolution of symbiotic traits.</title>
        <authorList>
            <person name="Miyauchi S."/>
            <person name="Kiss E."/>
            <person name="Kuo A."/>
            <person name="Drula E."/>
            <person name="Kohler A."/>
            <person name="Sanchez-Garcia M."/>
            <person name="Morin E."/>
            <person name="Andreopoulos B."/>
            <person name="Barry K.W."/>
            <person name="Bonito G."/>
            <person name="Buee M."/>
            <person name="Carver A."/>
            <person name="Chen C."/>
            <person name="Cichocki N."/>
            <person name="Clum A."/>
            <person name="Culley D."/>
            <person name="Crous P.W."/>
            <person name="Fauchery L."/>
            <person name="Girlanda M."/>
            <person name="Hayes R.D."/>
            <person name="Keri Z."/>
            <person name="LaButti K."/>
            <person name="Lipzen A."/>
            <person name="Lombard V."/>
            <person name="Magnuson J."/>
            <person name="Maillard F."/>
            <person name="Murat C."/>
            <person name="Nolan M."/>
            <person name="Ohm R.A."/>
            <person name="Pangilinan J."/>
            <person name="Pereira M.F."/>
            <person name="Perotto S."/>
            <person name="Peter M."/>
            <person name="Pfister S."/>
            <person name="Riley R."/>
            <person name="Sitrit Y."/>
            <person name="Stielow J.B."/>
            <person name="Szollosi G."/>
            <person name="Zifcakova L."/>
            <person name="Stursova M."/>
            <person name="Spatafora J.W."/>
            <person name="Tedersoo L."/>
            <person name="Vaario L.M."/>
            <person name="Yamada A."/>
            <person name="Yan M."/>
            <person name="Wang P."/>
            <person name="Xu J."/>
            <person name="Bruns T."/>
            <person name="Baldrian P."/>
            <person name="Vilgalys R."/>
            <person name="Dunand C."/>
            <person name="Henrissat B."/>
            <person name="Grigoriev I.V."/>
            <person name="Hibbett D."/>
            <person name="Nagy L.G."/>
            <person name="Martin F.M."/>
        </authorList>
    </citation>
    <scope>NUCLEOTIDE SEQUENCE</scope>
    <source>
        <strain evidence="1">P2</strain>
    </source>
</reference>
<evidence type="ECO:0000313" key="1">
    <source>
        <dbReference type="EMBL" id="KAF9649029.1"/>
    </source>
</evidence>